<name>A0A2P2IJT7_RHIMU</name>
<dbReference type="EMBL" id="GGEC01001002">
    <property type="protein sequence ID" value="MBW81485.1"/>
    <property type="molecule type" value="Transcribed_RNA"/>
</dbReference>
<dbReference type="AlphaFoldDB" id="A0A2P2IJT7"/>
<evidence type="ECO:0000313" key="2">
    <source>
        <dbReference type="EMBL" id="MBW81485.1"/>
    </source>
</evidence>
<organism evidence="2">
    <name type="scientific">Rhizophora mucronata</name>
    <name type="common">Asiatic mangrove</name>
    <dbReference type="NCBI Taxonomy" id="61149"/>
    <lineage>
        <taxon>Eukaryota</taxon>
        <taxon>Viridiplantae</taxon>
        <taxon>Streptophyta</taxon>
        <taxon>Embryophyta</taxon>
        <taxon>Tracheophyta</taxon>
        <taxon>Spermatophyta</taxon>
        <taxon>Magnoliopsida</taxon>
        <taxon>eudicotyledons</taxon>
        <taxon>Gunneridae</taxon>
        <taxon>Pentapetalae</taxon>
        <taxon>rosids</taxon>
        <taxon>fabids</taxon>
        <taxon>Malpighiales</taxon>
        <taxon>Rhizophoraceae</taxon>
        <taxon>Rhizophora</taxon>
    </lineage>
</organism>
<proteinExistence type="predicted"/>
<keyword evidence="1" id="KW-0732">Signal</keyword>
<feature type="chain" id="PRO_5015103189" evidence="1">
    <location>
        <begin position="20"/>
        <end position="31"/>
    </location>
</feature>
<evidence type="ECO:0000256" key="1">
    <source>
        <dbReference type="SAM" id="SignalP"/>
    </source>
</evidence>
<accession>A0A2P2IJT7</accession>
<sequence length="31" mass="3610">MQFLLNNSVLIFLILSCLQRPQGKSLVHQRI</sequence>
<protein>
    <submittedName>
        <fullName evidence="2">Methyl-CpG-binding domain-containing protein 9 isoform X1</fullName>
    </submittedName>
</protein>
<feature type="signal peptide" evidence="1">
    <location>
        <begin position="1"/>
        <end position="19"/>
    </location>
</feature>
<reference evidence="2" key="1">
    <citation type="submission" date="2018-02" db="EMBL/GenBank/DDBJ databases">
        <title>Rhizophora mucronata_Transcriptome.</title>
        <authorList>
            <person name="Meera S.P."/>
            <person name="Sreeshan A."/>
            <person name="Augustine A."/>
        </authorList>
    </citation>
    <scope>NUCLEOTIDE SEQUENCE</scope>
    <source>
        <tissue evidence="2">Leaf</tissue>
    </source>
</reference>